<organism evidence="2 3">
    <name type="scientific">Araneus ventricosus</name>
    <name type="common">Orbweaver spider</name>
    <name type="synonym">Epeira ventricosa</name>
    <dbReference type="NCBI Taxonomy" id="182803"/>
    <lineage>
        <taxon>Eukaryota</taxon>
        <taxon>Metazoa</taxon>
        <taxon>Ecdysozoa</taxon>
        <taxon>Arthropoda</taxon>
        <taxon>Chelicerata</taxon>
        <taxon>Arachnida</taxon>
        <taxon>Araneae</taxon>
        <taxon>Araneomorphae</taxon>
        <taxon>Entelegynae</taxon>
        <taxon>Araneoidea</taxon>
        <taxon>Araneidae</taxon>
        <taxon>Araneus</taxon>
    </lineage>
</organism>
<proteinExistence type="predicted"/>
<comment type="caution">
    <text evidence="2">The sequence shown here is derived from an EMBL/GenBank/DDBJ whole genome shotgun (WGS) entry which is preliminary data.</text>
</comment>
<sequence length="71" mass="8346">MTRTTPPHCRGGPVSDTFLYRSVIIRLPYRRKASVEKLPPTWHRLDGTKFLESIRLDVFFELQPVFSKELN</sequence>
<protein>
    <submittedName>
        <fullName evidence="2">Uncharacterized protein</fullName>
    </submittedName>
</protein>
<evidence type="ECO:0000313" key="2">
    <source>
        <dbReference type="EMBL" id="GBN71475.1"/>
    </source>
</evidence>
<dbReference type="AlphaFoldDB" id="A0A4Y2R9G9"/>
<evidence type="ECO:0000313" key="1">
    <source>
        <dbReference type="EMBL" id="GBN62651.1"/>
    </source>
</evidence>
<gene>
    <name evidence="1" type="ORF">AVEN_2622_1</name>
    <name evidence="2" type="ORF">AVEN_71975_1</name>
</gene>
<evidence type="ECO:0000313" key="3">
    <source>
        <dbReference type="Proteomes" id="UP000499080"/>
    </source>
</evidence>
<dbReference type="EMBL" id="BGPR01013876">
    <property type="protein sequence ID" value="GBN62651.1"/>
    <property type="molecule type" value="Genomic_DNA"/>
</dbReference>
<keyword evidence="3" id="KW-1185">Reference proteome</keyword>
<accession>A0A4Y2R9G9</accession>
<dbReference type="Proteomes" id="UP000499080">
    <property type="component" value="Unassembled WGS sequence"/>
</dbReference>
<reference evidence="2 3" key="1">
    <citation type="journal article" date="2019" name="Sci. Rep.">
        <title>Orb-weaving spider Araneus ventricosus genome elucidates the spidroin gene catalogue.</title>
        <authorList>
            <person name="Kono N."/>
            <person name="Nakamura H."/>
            <person name="Ohtoshi R."/>
            <person name="Moran D.A.P."/>
            <person name="Shinohara A."/>
            <person name="Yoshida Y."/>
            <person name="Fujiwara M."/>
            <person name="Mori M."/>
            <person name="Tomita M."/>
            <person name="Arakawa K."/>
        </authorList>
    </citation>
    <scope>NUCLEOTIDE SEQUENCE [LARGE SCALE GENOMIC DNA]</scope>
</reference>
<name>A0A4Y2R9G9_ARAVE</name>
<dbReference type="EMBL" id="BGPR01016009">
    <property type="protein sequence ID" value="GBN71475.1"/>
    <property type="molecule type" value="Genomic_DNA"/>
</dbReference>